<dbReference type="CDD" id="cd00093">
    <property type="entry name" value="HTH_XRE"/>
    <property type="match status" value="1"/>
</dbReference>
<gene>
    <name evidence="1" type="ORF">GLE_5538</name>
</gene>
<dbReference type="GO" id="GO:0003677">
    <property type="term" value="F:DNA binding"/>
    <property type="evidence" value="ECO:0007669"/>
    <property type="project" value="InterPro"/>
</dbReference>
<protein>
    <submittedName>
        <fullName evidence="1">Uncharacterized protein</fullName>
    </submittedName>
</protein>
<dbReference type="PROSITE" id="PS50943">
    <property type="entry name" value="HTH_CROC1"/>
    <property type="match status" value="1"/>
</dbReference>
<evidence type="ECO:0000313" key="2">
    <source>
        <dbReference type="Proteomes" id="UP000061569"/>
    </source>
</evidence>
<name>A0A0S2DRE7_LYSEN</name>
<sequence>MLTSFGKTLRKIRIDHAITLGQLGALTGVSAAFISALERGKPVPANFIAKVCQELALKPEEVLELERAAAHQTKEITLTINGRSDKARELAVAFARRFESLSDDEVQKILGSLSNR</sequence>
<dbReference type="PATRIC" id="fig|69.6.peg.5457"/>
<dbReference type="EMBL" id="CP013140">
    <property type="protein sequence ID" value="ALN60879.1"/>
    <property type="molecule type" value="Genomic_DNA"/>
</dbReference>
<dbReference type="Proteomes" id="UP000061569">
    <property type="component" value="Chromosome"/>
</dbReference>
<dbReference type="Pfam" id="PF13443">
    <property type="entry name" value="HTH_26"/>
    <property type="match status" value="1"/>
</dbReference>
<dbReference type="Gene3D" id="1.10.260.40">
    <property type="entry name" value="lambda repressor-like DNA-binding domains"/>
    <property type="match status" value="1"/>
</dbReference>
<dbReference type="InterPro" id="IPR001387">
    <property type="entry name" value="Cro/C1-type_HTH"/>
</dbReference>
<dbReference type="SUPFAM" id="SSF47413">
    <property type="entry name" value="lambda repressor-like DNA-binding domains"/>
    <property type="match status" value="1"/>
</dbReference>
<evidence type="ECO:0000313" key="1">
    <source>
        <dbReference type="EMBL" id="ALN60879.1"/>
    </source>
</evidence>
<organism evidence="1 2">
    <name type="scientific">Lysobacter enzymogenes</name>
    <dbReference type="NCBI Taxonomy" id="69"/>
    <lineage>
        <taxon>Bacteria</taxon>
        <taxon>Pseudomonadati</taxon>
        <taxon>Pseudomonadota</taxon>
        <taxon>Gammaproteobacteria</taxon>
        <taxon>Lysobacterales</taxon>
        <taxon>Lysobacteraceae</taxon>
        <taxon>Lysobacter</taxon>
    </lineage>
</organism>
<dbReference type="SMART" id="SM00530">
    <property type="entry name" value="HTH_XRE"/>
    <property type="match status" value="1"/>
</dbReference>
<reference evidence="1 2" key="1">
    <citation type="submission" date="2015-11" db="EMBL/GenBank/DDBJ databases">
        <title>Genome sequences of Lysobacter enzymogenes strain C3 and Lysobacter antibioticus ATCC 29479.</title>
        <authorList>
            <person name="Kobayashi D.Y."/>
        </authorList>
    </citation>
    <scope>NUCLEOTIDE SEQUENCE [LARGE SCALE GENOMIC DNA]</scope>
    <source>
        <strain evidence="1 2">C3</strain>
    </source>
</reference>
<accession>A0A0S2DRE7</accession>
<dbReference type="AlphaFoldDB" id="A0A0S2DRE7"/>
<dbReference type="InterPro" id="IPR010982">
    <property type="entry name" value="Lambda_DNA-bd_dom_sf"/>
</dbReference>
<proteinExistence type="predicted"/>
<dbReference type="OrthoDB" id="7859580at2"/>
<dbReference type="KEGG" id="lez:GLE_5538"/>
<dbReference type="STRING" id="69.GLE_5538"/>